<keyword evidence="7" id="KW-1185">Reference proteome</keyword>
<dbReference type="InterPro" id="IPR050129">
    <property type="entry name" value="Zn_alcohol_dh"/>
</dbReference>
<dbReference type="Pfam" id="PF08240">
    <property type="entry name" value="ADH_N"/>
    <property type="match status" value="1"/>
</dbReference>
<dbReference type="RefSeq" id="WP_171837458.1">
    <property type="nucleotide sequence ID" value="NZ_CP053708.1"/>
</dbReference>
<comment type="cofactor">
    <cofactor evidence="4">
        <name>Zn(2+)</name>
        <dbReference type="ChEBI" id="CHEBI:29105"/>
    </cofactor>
</comment>
<evidence type="ECO:0000256" key="4">
    <source>
        <dbReference type="RuleBase" id="RU361277"/>
    </source>
</evidence>
<dbReference type="InterPro" id="IPR036291">
    <property type="entry name" value="NAD(P)-bd_dom_sf"/>
</dbReference>
<dbReference type="InterPro" id="IPR013154">
    <property type="entry name" value="ADH-like_N"/>
</dbReference>
<gene>
    <name evidence="6" type="ORF">HN018_04160</name>
</gene>
<accession>A0A6M8HLW9</accession>
<dbReference type="Proteomes" id="UP000500767">
    <property type="component" value="Chromosome"/>
</dbReference>
<name>A0A6M8HLW9_9PROT</name>
<dbReference type="InterPro" id="IPR013149">
    <property type="entry name" value="ADH-like_C"/>
</dbReference>
<dbReference type="PANTHER" id="PTHR43401">
    <property type="entry name" value="L-THREONINE 3-DEHYDROGENASE"/>
    <property type="match status" value="1"/>
</dbReference>
<dbReference type="PANTHER" id="PTHR43401:SF2">
    <property type="entry name" value="L-THREONINE 3-DEHYDROGENASE"/>
    <property type="match status" value="1"/>
</dbReference>
<feature type="domain" description="Enoyl reductase (ER)" evidence="5">
    <location>
        <begin position="7"/>
        <end position="324"/>
    </location>
</feature>
<dbReference type="GO" id="GO:0008270">
    <property type="term" value="F:zinc ion binding"/>
    <property type="evidence" value="ECO:0007669"/>
    <property type="project" value="InterPro"/>
</dbReference>
<dbReference type="Gene3D" id="3.90.180.10">
    <property type="entry name" value="Medium-chain alcohol dehydrogenases, catalytic domain"/>
    <property type="match status" value="1"/>
</dbReference>
<dbReference type="Pfam" id="PF00107">
    <property type="entry name" value="ADH_zinc_N"/>
    <property type="match status" value="1"/>
</dbReference>
<dbReference type="Gene3D" id="3.40.50.720">
    <property type="entry name" value="NAD(P)-binding Rossmann-like Domain"/>
    <property type="match status" value="1"/>
</dbReference>
<dbReference type="EMBL" id="CP053708">
    <property type="protein sequence ID" value="QKE89332.1"/>
    <property type="molecule type" value="Genomic_DNA"/>
</dbReference>
<dbReference type="AlphaFoldDB" id="A0A6M8HLW9"/>
<dbReference type="PROSITE" id="PS00059">
    <property type="entry name" value="ADH_ZINC"/>
    <property type="match status" value="1"/>
</dbReference>
<dbReference type="SMART" id="SM00829">
    <property type="entry name" value="PKS_ER"/>
    <property type="match status" value="1"/>
</dbReference>
<sequence length="327" mass="34661">MKALSFEAPERPVLQDVPQPEMAADEILIEMAAVGICHSDYELLGGRYIIPISYPVVPGHEWSGRVAAVGRSISGFAAGDRVVGECVVRLPDRVHHFGFSLNGAYRQFFTVRPEWLHKLPDTVDDLTASFIEPFTCGYYAIQRSGGTNASETVVVSGGGTIGLMAAAAAIGSGARTIVIDPLAHRREVATRLGAAMAVDPTAGDPVKAILDATGGSGADLVIEASGHDSSLGAVFDMTREEGRVAMVGINIGRKVASHLGNIQMRNLTVRGCIGSPGVWPAAIRFLDRTGIDLSPIRTHTFPLEQGLEALRIGQHPADCIKITMVNA</sequence>
<dbReference type="SUPFAM" id="SSF50129">
    <property type="entry name" value="GroES-like"/>
    <property type="match status" value="1"/>
</dbReference>
<dbReference type="InterPro" id="IPR020843">
    <property type="entry name" value="ER"/>
</dbReference>
<dbReference type="InterPro" id="IPR011032">
    <property type="entry name" value="GroES-like_sf"/>
</dbReference>
<evidence type="ECO:0000256" key="1">
    <source>
        <dbReference type="ARBA" id="ARBA00022723"/>
    </source>
</evidence>
<reference evidence="6 7" key="1">
    <citation type="journal article" date="2014" name="World J. Microbiol. Biotechnol.">
        <title>Biodiversity and physiological characteristics of Antarctic and Arctic lichens-associated bacteria.</title>
        <authorList>
            <person name="Lee Y.M."/>
            <person name="Kim E.H."/>
            <person name="Lee H.K."/>
            <person name="Hong S.G."/>
        </authorList>
    </citation>
    <scope>NUCLEOTIDE SEQUENCE [LARGE SCALE GENOMIC DNA]</scope>
    <source>
        <strain evidence="6 7">PAMC 26569</strain>
    </source>
</reference>
<keyword evidence="1 4" id="KW-0479">Metal-binding</keyword>
<protein>
    <submittedName>
        <fullName evidence="6">Zinc-binding dehydrogenase</fullName>
    </submittedName>
</protein>
<keyword evidence="2 4" id="KW-0862">Zinc</keyword>
<evidence type="ECO:0000259" key="5">
    <source>
        <dbReference type="SMART" id="SM00829"/>
    </source>
</evidence>
<dbReference type="SUPFAM" id="SSF51735">
    <property type="entry name" value="NAD(P)-binding Rossmann-fold domains"/>
    <property type="match status" value="1"/>
</dbReference>
<dbReference type="GO" id="GO:0016616">
    <property type="term" value="F:oxidoreductase activity, acting on the CH-OH group of donors, NAD or NADP as acceptor"/>
    <property type="evidence" value="ECO:0007669"/>
    <property type="project" value="UniProtKB-ARBA"/>
</dbReference>
<comment type="similarity">
    <text evidence="4">Belongs to the zinc-containing alcohol dehydrogenase family.</text>
</comment>
<evidence type="ECO:0000313" key="6">
    <source>
        <dbReference type="EMBL" id="QKE89332.1"/>
    </source>
</evidence>
<keyword evidence="3" id="KW-0560">Oxidoreductase</keyword>
<evidence type="ECO:0000256" key="3">
    <source>
        <dbReference type="ARBA" id="ARBA00023002"/>
    </source>
</evidence>
<proteinExistence type="inferred from homology"/>
<dbReference type="InterPro" id="IPR002328">
    <property type="entry name" value="ADH_Zn_CS"/>
</dbReference>
<organism evidence="6 7">
    <name type="scientific">Lichenicola cladoniae</name>
    <dbReference type="NCBI Taxonomy" id="1484109"/>
    <lineage>
        <taxon>Bacteria</taxon>
        <taxon>Pseudomonadati</taxon>
        <taxon>Pseudomonadota</taxon>
        <taxon>Alphaproteobacteria</taxon>
        <taxon>Acetobacterales</taxon>
        <taxon>Acetobacteraceae</taxon>
        <taxon>Lichenicola</taxon>
    </lineage>
</organism>
<evidence type="ECO:0000313" key="7">
    <source>
        <dbReference type="Proteomes" id="UP000500767"/>
    </source>
</evidence>
<evidence type="ECO:0000256" key="2">
    <source>
        <dbReference type="ARBA" id="ARBA00022833"/>
    </source>
</evidence>
<dbReference type="KEGG" id="lck:HN018_04160"/>